<reference evidence="1 2" key="1">
    <citation type="submission" date="2019-04" db="EMBL/GenBank/DDBJ databases">
        <title>Genome of a novel bacterium Candidatus Jettenia ecosi reconstructed from metagenome of an anammox bioreactor.</title>
        <authorList>
            <person name="Mardanov A.V."/>
            <person name="Beletsky A.V."/>
            <person name="Ravin N.V."/>
            <person name="Botchkova E.A."/>
            <person name="Litti Y.V."/>
            <person name="Nozhevnikova A.N."/>
        </authorList>
    </citation>
    <scope>NUCLEOTIDE SEQUENCE [LARGE SCALE GENOMIC DNA]</scope>
    <source>
        <strain evidence="1">J2</strain>
    </source>
</reference>
<accession>A0A533QF33</accession>
<dbReference type="EMBL" id="SULG01000005">
    <property type="protein sequence ID" value="TLD43219.1"/>
    <property type="molecule type" value="Genomic_DNA"/>
</dbReference>
<proteinExistence type="predicted"/>
<evidence type="ECO:0000313" key="1">
    <source>
        <dbReference type="EMBL" id="TLD43219.1"/>
    </source>
</evidence>
<comment type="caution">
    <text evidence="1">The sequence shown here is derived from an EMBL/GenBank/DDBJ whole genome shotgun (WGS) entry which is preliminary data.</text>
</comment>
<name>A0A533QF33_9BACT</name>
<sequence>MLLVVLRLSYLNLKERGFVNPEKNKNFYHLLHHLSKST</sequence>
<protein>
    <submittedName>
        <fullName evidence="1">Uncharacterized protein</fullName>
    </submittedName>
</protein>
<dbReference type="AlphaFoldDB" id="A0A533QF33"/>
<organism evidence="1 2">
    <name type="scientific">Candidatus Jettenia ecosi</name>
    <dbReference type="NCBI Taxonomy" id="2494326"/>
    <lineage>
        <taxon>Bacteria</taxon>
        <taxon>Pseudomonadati</taxon>
        <taxon>Planctomycetota</taxon>
        <taxon>Candidatus Brocadiia</taxon>
        <taxon>Candidatus Brocadiales</taxon>
        <taxon>Candidatus Brocadiaceae</taxon>
        <taxon>Candidatus Jettenia</taxon>
    </lineage>
</organism>
<gene>
    <name evidence="1" type="ORF">JETT_0388</name>
</gene>
<dbReference type="Proteomes" id="UP000319783">
    <property type="component" value="Unassembled WGS sequence"/>
</dbReference>
<evidence type="ECO:0000313" key="2">
    <source>
        <dbReference type="Proteomes" id="UP000319783"/>
    </source>
</evidence>